<feature type="signal peptide" evidence="1">
    <location>
        <begin position="1"/>
        <end position="23"/>
    </location>
</feature>
<dbReference type="Proteomes" id="UP000541636">
    <property type="component" value="Unassembled WGS sequence"/>
</dbReference>
<proteinExistence type="predicted"/>
<dbReference type="PANTHER" id="PTHR34406">
    <property type="entry name" value="PROTEIN YCEI"/>
    <property type="match status" value="1"/>
</dbReference>
<feature type="chain" id="PRO_5032648432" evidence="1">
    <location>
        <begin position="24"/>
        <end position="212"/>
    </location>
</feature>
<evidence type="ECO:0000313" key="4">
    <source>
        <dbReference type="Proteomes" id="UP000541636"/>
    </source>
</evidence>
<dbReference type="PANTHER" id="PTHR34406:SF1">
    <property type="entry name" value="PROTEIN YCEI"/>
    <property type="match status" value="1"/>
</dbReference>
<feature type="domain" description="Lipid/polyisoprenoid-binding YceI-like" evidence="2">
    <location>
        <begin position="32"/>
        <end position="194"/>
    </location>
</feature>
<dbReference type="Pfam" id="PF04264">
    <property type="entry name" value="YceI"/>
    <property type="match status" value="1"/>
</dbReference>
<dbReference type="Gene3D" id="2.40.128.110">
    <property type="entry name" value="Lipid/polyisoprenoid-binding, YceI-like"/>
    <property type="match status" value="1"/>
</dbReference>
<dbReference type="EMBL" id="JAAZQD010000006">
    <property type="protein sequence ID" value="NKZ40144.1"/>
    <property type="molecule type" value="Genomic_DNA"/>
</dbReference>
<dbReference type="PROSITE" id="PS51257">
    <property type="entry name" value="PROKAR_LIPOPROTEIN"/>
    <property type="match status" value="1"/>
</dbReference>
<sequence>MYARALKRSSRCFVALATLFACATLQATPATTLHIDRGRSHAAFSVRLIWWQSVIGRFDDVRGQIRIDPVHRTARVQARIRAESVRVKPSRYRKRLLGKHFFDAGTYPDITFTSDPIPLAQLHRDHERLKGHITLHGVTRPMTLRLYDTQCPGQGFDQCTLHLRGWLDRTHFGMRAYRAFVSSRVNLSLVIRLRAESEPSPSPLAPHRTDTR</sequence>
<dbReference type="SUPFAM" id="SSF101874">
    <property type="entry name" value="YceI-like"/>
    <property type="match status" value="1"/>
</dbReference>
<evidence type="ECO:0000313" key="3">
    <source>
        <dbReference type="EMBL" id="NKZ40144.1"/>
    </source>
</evidence>
<dbReference type="InterPro" id="IPR007372">
    <property type="entry name" value="Lipid/polyisoprenoid-bd_YceI"/>
</dbReference>
<reference evidence="3 4" key="1">
    <citation type="journal article" date="2017" name="Int. J. Syst. Evol. Microbiol.">
        <title>Oleiagrimonas citrea sp. nov., a marine bacterium isolated from tidal flat sediment and emended description of the genus Oleiagrimonas Fang et al. 2015 and Oleiagrimonas soli.</title>
        <authorList>
            <person name="Yang S.H."/>
            <person name="Seo H.S."/>
            <person name="Seong C.N."/>
            <person name="Kwon K.K."/>
        </authorList>
    </citation>
    <scope>NUCLEOTIDE SEQUENCE [LARGE SCALE GENOMIC DNA]</scope>
    <source>
        <strain evidence="3 4">MEBiC09124</strain>
    </source>
</reference>
<name>A0A846ZPJ8_9GAMM</name>
<keyword evidence="1" id="KW-0732">Signal</keyword>
<evidence type="ECO:0000256" key="1">
    <source>
        <dbReference type="SAM" id="SignalP"/>
    </source>
</evidence>
<dbReference type="SMART" id="SM00867">
    <property type="entry name" value="YceI"/>
    <property type="match status" value="1"/>
</dbReference>
<dbReference type="InterPro" id="IPR036761">
    <property type="entry name" value="TTHA0802/YceI-like_sf"/>
</dbReference>
<accession>A0A846ZPJ8</accession>
<dbReference type="RefSeq" id="WP_168609930.1">
    <property type="nucleotide sequence ID" value="NZ_JAAZQD010000006.1"/>
</dbReference>
<keyword evidence="4" id="KW-1185">Reference proteome</keyword>
<comment type="caution">
    <text evidence="3">The sequence shown here is derived from an EMBL/GenBank/DDBJ whole genome shotgun (WGS) entry which is preliminary data.</text>
</comment>
<evidence type="ECO:0000259" key="2">
    <source>
        <dbReference type="SMART" id="SM00867"/>
    </source>
</evidence>
<gene>
    <name evidence="3" type="ORF">HF690_14385</name>
</gene>
<organism evidence="3 4">
    <name type="scientific">Oleiagrimonas citrea</name>
    <dbReference type="NCBI Taxonomy" id="1665687"/>
    <lineage>
        <taxon>Bacteria</taxon>
        <taxon>Pseudomonadati</taxon>
        <taxon>Pseudomonadota</taxon>
        <taxon>Gammaproteobacteria</taxon>
        <taxon>Lysobacterales</taxon>
        <taxon>Rhodanobacteraceae</taxon>
        <taxon>Oleiagrimonas</taxon>
    </lineage>
</organism>
<protein>
    <submittedName>
        <fullName evidence="3">YceI family protein</fullName>
    </submittedName>
</protein>
<dbReference type="AlphaFoldDB" id="A0A846ZPJ8"/>